<dbReference type="InterPro" id="IPR018062">
    <property type="entry name" value="HTH_AraC-typ_CS"/>
</dbReference>
<sequence>MARSPSKETAYVSTLPFWGGVELLRARFVTQRFSRHFHEGFAVGCIEDGAMRFSYRGESVVAARGQVNLVVPGEPHDGHGAEESGWAYRMFYLAPEALMTAARELMPRPNLPHFHAGVLDDPALAAMIDRTHRRLERPETSLMEKETRLLRLLEAWIRRHADEPGSEPRTGSEHRAVHRAREIIEDRFAEDLPLSELAREAGLSPFHLVRVFESRLGITPHAYQTQTRIARARHKLAGDGRVADIAMDCGFADQAHLTRLFKRQIGVTPAKYRKMLQNS</sequence>
<dbReference type="Gene3D" id="1.10.10.60">
    <property type="entry name" value="Homeodomain-like"/>
    <property type="match status" value="2"/>
</dbReference>
<keyword evidence="7" id="KW-1185">Reference proteome</keyword>
<evidence type="ECO:0000313" key="7">
    <source>
        <dbReference type="Proteomes" id="UP000181901"/>
    </source>
</evidence>
<dbReference type="EMBL" id="LKAQ01000004">
    <property type="protein sequence ID" value="OIQ50327.1"/>
    <property type="molecule type" value="Genomic_DNA"/>
</dbReference>
<dbReference type="Proteomes" id="UP000181901">
    <property type="component" value="Unassembled WGS sequence"/>
</dbReference>
<dbReference type="GO" id="GO:0043565">
    <property type="term" value="F:sequence-specific DNA binding"/>
    <property type="evidence" value="ECO:0007669"/>
    <property type="project" value="InterPro"/>
</dbReference>
<evidence type="ECO:0000256" key="3">
    <source>
        <dbReference type="ARBA" id="ARBA00023159"/>
    </source>
</evidence>
<keyword evidence="2" id="KW-0238">DNA-binding</keyword>
<dbReference type="PRINTS" id="PR00032">
    <property type="entry name" value="HTHARAC"/>
</dbReference>
<keyword evidence="4" id="KW-0804">Transcription</keyword>
<evidence type="ECO:0000259" key="5">
    <source>
        <dbReference type="PROSITE" id="PS01124"/>
    </source>
</evidence>
<dbReference type="Pfam" id="PF12833">
    <property type="entry name" value="HTH_18"/>
    <property type="match status" value="1"/>
</dbReference>
<feature type="domain" description="HTH araC/xylS-type" evidence="5">
    <location>
        <begin position="178"/>
        <end position="275"/>
    </location>
</feature>
<dbReference type="InterPro" id="IPR020449">
    <property type="entry name" value="Tscrpt_reg_AraC-type_HTH"/>
</dbReference>
<dbReference type="SMART" id="SM00342">
    <property type="entry name" value="HTH_ARAC"/>
    <property type="match status" value="1"/>
</dbReference>
<name>A0A1J5NAS6_9BACT</name>
<dbReference type="InterPro" id="IPR009057">
    <property type="entry name" value="Homeodomain-like_sf"/>
</dbReference>
<gene>
    <name evidence="6" type="primary">adaA</name>
    <name evidence="6" type="ORF">BerOc1_02258</name>
</gene>
<keyword evidence="1" id="KW-0805">Transcription regulation</keyword>
<dbReference type="SUPFAM" id="SSF46689">
    <property type="entry name" value="Homeodomain-like"/>
    <property type="match status" value="2"/>
</dbReference>
<dbReference type="PANTHER" id="PTHR46796:SF2">
    <property type="entry name" value="TRANSCRIPTIONAL REGULATORY PROTEIN"/>
    <property type="match status" value="1"/>
</dbReference>
<dbReference type="EC" id="2.1.1.-" evidence="6"/>
<dbReference type="PROSITE" id="PS01124">
    <property type="entry name" value="HTH_ARAC_FAMILY_2"/>
    <property type="match status" value="1"/>
</dbReference>
<evidence type="ECO:0000256" key="1">
    <source>
        <dbReference type="ARBA" id="ARBA00023015"/>
    </source>
</evidence>
<keyword evidence="6" id="KW-0489">Methyltransferase</keyword>
<dbReference type="SUPFAM" id="SSF51215">
    <property type="entry name" value="Regulatory protein AraC"/>
    <property type="match status" value="1"/>
</dbReference>
<dbReference type="GO" id="GO:0003700">
    <property type="term" value="F:DNA-binding transcription factor activity"/>
    <property type="evidence" value="ECO:0007669"/>
    <property type="project" value="InterPro"/>
</dbReference>
<dbReference type="Pfam" id="PF02311">
    <property type="entry name" value="AraC_binding"/>
    <property type="match status" value="1"/>
</dbReference>
<dbReference type="GO" id="GO:0008168">
    <property type="term" value="F:methyltransferase activity"/>
    <property type="evidence" value="ECO:0007669"/>
    <property type="project" value="UniProtKB-KW"/>
</dbReference>
<comment type="caution">
    <text evidence="6">The sequence shown here is derived from an EMBL/GenBank/DDBJ whole genome shotgun (WGS) entry which is preliminary data.</text>
</comment>
<keyword evidence="3" id="KW-0010">Activator</keyword>
<keyword evidence="6" id="KW-0808">Transferase</keyword>
<dbReference type="InterPro" id="IPR018060">
    <property type="entry name" value="HTH_AraC"/>
</dbReference>
<dbReference type="InterPro" id="IPR003313">
    <property type="entry name" value="AraC-bd"/>
</dbReference>
<dbReference type="PANTHER" id="PTHR46796">
    <property type="entry name" value="HTH-TYPE TRANSCRIPTIONAL ACTIVATOR RHAS-RELATED"/>
    <property type="match status" value="1"/>
</dbReference>
<organism evidence="6 7">
    <name type="scientific">Pseudodesulfovibrio hydrargyri</name>
    <dbReference type="NCBI Taxonomy" id="2125990"/>
    <lineage>
        <taxon>Bacteria</taxon>
        <taxon>Pseudomonadati</taxon>
        <taxon>Thermodesulfobacteriota</taxon>
        <taxon>Desulfovibrionia</taxon>
        <taxon>Desulfovibrionales</taxon>
        <taxon>Desulfovibrionaceae</taxon>
    </lineage>
</organism>
<dbReference type="RefSeq" id="WP_071545778.1">
    <property type="nucleotide sequence ID" value="NZ_LKAQ01000004.1"/>
</dbReference>
<evidence type="ECO:0000313" key="6">
    <source>
        <dbReference type="EMBL" id="OIQ50327.1"/>
    </source>
</evidence>
<evidence type="ECO:0000256" key="4">
    <source>
        <dbReference type="ARBA" id="ARBA00023163"/>
    </source>
</evidence>
<dbReference type="InterPro" id="IPR050204">
    <property type="entry name" value="AraC_XylS_family_regulators"/>
</dbReference>
<dbReference type="OrthoDB" id="112032at2"/>
<evidence type="ECO:0000256" key="2">
    <source>
        <dbReference type="ARBA" id="ARBA00023125"/>
    </source>
</evidence>
<dbReference type="InterPro" id="IPR037923">
    <property type="entry name" value="HTH-like"/>
</dbReference>
<reference evidence="6 7" key="1">
    <citation type="submission" date="2015-09" db="EMBL/GenBank/DDBJ databases">
        <title>Genome of Desulfovibrio dechloracetivorans BerOc1, a mercury methylating strain isolated from highly hydrocarbons and metals contaminated coastal sediments.</title>
        <authorList>
            <person name="Goni Urriza M."/>
            <person name="Gassie C."/>
            <person name="Bouchez O."/>
            <person name="Klopp C."/>
            <person name="Ranchou-Peyruse A."/>
            <person name="Remy G."/>
        </authorList>
    </citation>
    <scope>NUCLEOTIDE SEQUENCE [LARGE SCALE GENOMIC DNA]</scope>
    <source>
        <strain evidence="6 7">BerOc1</strain>
    </source>
</reference>
<dbReference type="GO" id="GO:0032259">
    <property type="term" value="P:methylation"/>
    <property type="evidence" value="ECO:0007669"/>
    <property type="project" value="UniProtKB-KW"/>
</dbReference>
<accession>A0A1J5NAS6</accession>
<dbReference type="PROSITE" id="PS00041">
    <property type="entry name" value="HTH_ARAC_FAMILY_1"/>
    <property type="match status" value="1"/>
</dbReference>
<dbReference type="AlphaFoldDB" id="A0A1J5NAS6"/>
<proteinExistence type="predicted"/>
<protein>
    <submittedName>
        <fullName evidence="6">Bifunctional transcriptional activator/DNA repair enzyme AdaA</fullName>
        <ecNumber evidence="6">2.1.1.-</ecNumber>
    </submittedName>
</protein>